<dbReference type="SUPFAM" id="SSF49785">
    <property type="entry name" value="Galactose-binding domain-like"/>
    <property type="match status" value="2"/>
</dbReference>
<dbReference type="InterPro" id="IPR000421">
    <property type="entry name" value="FA58C"/>
</dbReference>
<dbReference type="Gene3D" id="2.60.120.260">
    <property type="entry name" value="Galactose-binding domain-like"/>
    <property type="match status" value="2"/>
</dbReference>
<dbReference type="SMART" id="SM00231">
    <property type="entry name" value="FA58C"/>
    <property type="match status" value="2"/>
</dbReference>
<organism evidence="2 3">
    <name type="scientific">Stylophora pistillata</name>
    <name type="common">Smooth cauliflower coral</name>
    <dbReference type="NCBI Taxonomy" id="50429"/>
    <lineage>
        <taxon>Eukaryota</taxon>
        <taxon>Metazoa</taxon>
        <taxon>Cnidaria</taxon>
        <taxon>Anthozoa</taxon>
        <taxon>Hexacorallia</taxon>
        <taxon>Scleractinia</taxon>
        <taxon>Astrocoeniina</taxon>
        <taxon>Pocilloporidae</taxon>
        <taxon>Stylophora</taxon>
    </lineage>
</organism>
<name>A0A2B4R832_STYPI</name>
<dbReference type="FunFam" id="2.60.120.260:FF:000016">
    <property type="entry name" value="Contactin-associated protein-like 4 isoform 1"/>
    <property type="match status" value="1"/>
</dbReference>
<gene>
    <name evidence="2" type="primary">NRP2</name>
    <name evidence="2" type="ORF">AWC38_SpisGene23352</name>
</gene>
<dbReference type="EMBL" id="LSMT01001244">
    <property type="protein sequence ID" value="PFX12650.1"/>
    <property type="molecule type" value="Genomic_DNA"/>
</dbReference>
<comment type="caution">
    <text evidence="2">The sequence shown here is derived from an EMBL/GenBank/DDBJ whole genome shotgun (WGS) entry which is preliminary data.</text>
</comment>
<proteinExistence type="predicted"/>
<dbReference type="Pfam" id="PF00024">
    <property type="entry name" value="PAN_1"/>
    <property type="match status" value="1"/>
</dbReference>
<dbReference type="InterPro" id="IPR003609">
    <property type="entry name" value="Pan_app"/>
</dbReference>
<dbReference type="PANTHER" id="PTHR24543:SF325">
    <property type="entry name" value="F5_8 TYPE C DOMAIN-CONTAINING PROTEIN"/>
    <property type="match status" value="1"/>
</dbReference>
<protein>
    <submittedName>
        <fullName evidence="2">Neuropilin-2</fullName>
    </submittedName>
</protein>
<dbReference type="AlphaFoldDB" id="A0A2B4R832"/>
<dbReference type="PANTHER" id="PTHR24543">
    <property type="entry name" value="MULTICOPPER OXIDASE-RELATED"/>
    <property type="match status" value="1"/>
</dbReference>
<dbReference type="Pfam" id="PF00754">
    <property type="entry name" value="F5_F8_type_C"/>
    <property type="match status" value="2"/>
</dbReference>
<accession>A0A2B4R832</accession>
<reference evidence="3" key="1">
    <citation type="journal article" date="2017" name="bioRxiv">
        <title>Comparative analysis of the genomes of Stylophora pistillata and Acropora digitifera provides evidence for extensive differences between species of corals.</title>
        <authorList>
            <person name="Voolstra C.R."/>
            <person name="Li Y."/>
            <person name="Liew Y.J."/>
            <person name="Baumgarten S."/>
            <person name="Zoccola D."/>
            <person name="Flot J.-F."/>
            <person name="Tambutte S."/>
            <person name="Allemand D."/>
            <person name="Aranda M."/>
        </authorList>
    </citation>
    <scope>NUCLEOTIDE SEQUENCE [LARGE SCALE GENOMIC DNA]</scope>
</reference>
<evidence type="ECO:0000313" key="3">
    <source>
        <dbReference type="Proteomes" id="UP000225706"/>
    </source>
</evidence>
<evidence type="ECO:0000313" key="2">
    <source>
        <dbReference type="EMBL" id="PFX12650.1"/>
    </source>
</evidence>
<keyword evidence="3" id="KW-1185">Reference proteome</keyword>
<feature type="domain" description="F5/8 type C" evidence="1">
    <location>
        <begin position="220"/>
        <end position="358"/>
    </location>
</feature>
<dbReference type="CDD" id="cd00057">
    <property type="entry name" value="FA58C"/>
    <property type="match status" value="2"/>
</dbReference>
<feature type="domain" description="F5/8 type C" evidence="1">
    <location>
        <begin position="63"/>
        <end position="216"/>
    </location>
</feature>
<dbReference type="PROSITE" id="PS50022">
    <property type="entry name" value="FA58C_3"/>
    <property type="match status" value="2"/>
</dbReference>
<dbReference type="OrthoDB" id="5986299at2759"/>
<dbReference type="Proteomes" id="UP000225706">
    <property type="component" value="Unassembled WGS sequence"/>
</dbReference>
<evidence type="ECO:0000259" key="1">
    <source>
        <dbReference type="PROSITE" id="PS50022"/>
    </source>
</evidence>
<dbReference type="InterPro" id="IPR008979">
    <property type="entry name" value="Galactose-bd-like_sf"/>
</dbReference>
<sequence>MNTEVHSINAPEGYQGLKNQRQTLAQVNGLGITCPDYKQVIARTFKKDRDVIRQALELQDLECKVPLGMENGNIQDDQITASSQWNSVTHGVTRARLNLLPSSGAGGWVALQHTIHEWLQVDLRSRYTSVTGLATQGRNDHGQWVTKYNVQYSIDGVEFEYYKESGQSLRKEFSGNQDRDTVVYHELNPPITARYIRFRPLTWQGLVSMRVELYTCLQVCTAQAVGMETGEILDSQLSASSGVPSKARLNGVTTWCKHWPGNANESVYYQIDFGRPYRICAVATQGNNGGNYDYLKEYILRWSHDGVNWEESPEVLEGNSNAHEVKKNIISVIHARYFRLIPLKWSVWPCTKLEAYGEPWPEVSGALFEPRFGPGKALPGHVISSRSVTDVMQCIQLCLVTNQCKSINFSSQLKECEVSGSKTCVLRTFCLIQYDFDEGCFGDGGSHDESN</sequence>